<comment type="caution">
    <text evidence="1">The sequence shown here is derived from an EMBL/GenBank/DDBJ whole genome shotgun (WGS) entry which is preliminary data.</text>
</comment>
<organism evidence="1 2">
    <name type="scientific">Escherichia coli</name>
    <dbReference type="NCBI Taxonomy" id="562"/>
    <lineage>
        <taxon>Bacteria</taxon>
        <taxon>Pseudomonadati</taxon>
        <taxon>Pseudomonadota</taxon>
        <taxon>Gammaproteobacteria</taxon>
        <taxon>Enterobacterales</taxon>
        <taxon>Enterobacteriaceae</taxon>
        <taxon>Escherichia</taxon>
    </lineage>
</organism>
<proteinExistence type="predicted"/>
<name>A0A3K3ILZ2_ECOLX</name>
<evidence type="ECO:0000313" key="2">
    <source>
        <dbReference type="Proteomes" id="UP000272336"/>
    </source>
</evidence>
<dbReference type="EMBL" id="RNLZ01000005">
    <property type="protein sequence ID" value="MGE12824.1"/>
    <property type="molecule type" value="Genomic_DNA"/>
</dbReference>
<gene>
    <name evidence="1" type="ORF">D9D43_04300</name>
</gene>
<reference evidence="1 2" key="1">
    <citation type="submission" date="2018-10" db="EMBL/GenBank/DDBJ databases">
        <authorList>
            <consortium name="NARMS: The National Antimicrobial Resistance Monitoring System"/>
        </authorList>
    </citation>
    <scope>NUCLEOTIDE SEQUENCE [LARGE SCALE GENOMIC DNA]</scope>
    <source>
        <strain evidence="1 2">CVM N17EC0060</strain>
    </source>
</reference>
<accession>A0A3K3ILZ2</accession>
<dbReference type="Proteomes" id="UP000272336">
    <property type="component" value="Unassembled WGS sequence"/>
</dbReference>
<sequence>MENVLKRLNLGLCGGNIVSGIAFLNEIDANSIGKVSIHHANFFDYFLKKAKYYGPDAIINPLFDSG</sequence>
<dbReference type="AlphaFoldDB" id="A0A3K3ILZ2"/>
<evidence type="ECO:0000313" key="1">
    <source>
        <dbReference type="EMBL" id="MGE12824.1"/>
    </source>
</evidence>
<dbReference type="RefSeq" id="WP_023910654.1">
    <property type="nucleotide sequence ID" value="NZ_CP182371.1"/>
</dbReference>
<protein>
    <submittedName>
        <fullName evidence="1">Uncharacterized protein</fullName>
    </submittedName>
</protein>